<dbReference type="Gene3D" id="3.30.70.3400">
    <property type="match status" value="1"/>
</dbReference>
<dbReference type="EMBL" id="UGXK01000001">
    <property type="protein sequence ID" value="SUG74396.1"/>
    <property type="molecule type" value="Genomic_DNA"/>
</dbReference>
<proteinExistence type="predicted"/>
<dbReference type="AlphaFoldDB" id="A0A379V3Q4"/>
<dbReference type="Proteomes" id="UP000255534">
    <property type="component" value="Unassembled WGS sequence"/>
</dbReference>
<name>A0A379V3Q4_SALET</name>
<gene>
    <name evidence="1" type="primary">secD_2</name>
    <name evidence="1" type="ORF">NCTC5798_05708</name>
</gene>
<organism evidence="1 2">
    <name type="scientific">Salmonella enterica I</name>
    <dbReference type="NCBI Taxonomy" id="59201"/>
    <lineage>
        <taxon>Bacteria</taxon>
        <taxon>Pseudomonadati</taxon>
        <taxon>Pseudomonadota</taxon>
        <taxon>Gammaproteobacteria</taxon>
        <taxon>Enterobacterales</taxon>
        <taxon>Enterobacteriaceae</taxon>
        <taxon>Salmonella</taxon>
    </lineage>
</organism>
<accession>A0A379V3Q4</accession>
<protein>
    <submittedName>
        <fullName evidence="1">Protein-export membrane protein SecD</fullName>
    </submittedName>
</protein>
<dbReference type="InterPro" id="IPR022646">
    <property type="entry name" value="SecD/SecF_CS"/>
</dbReference>
<dbReference type="Pfam" id="PF07549">
    <property type="entry name" value="Sec_GG"/>
    <property type="match status" value="1"/>
</dbReference>
<sequence length="120" mass="13320">MALEEGAILARFDTTDTQLRAREALMSVLGDKYVVALNLAPATPRWLAAIHADPMKLGLDLRGGVHFLMEVDMDTALGKLQEQNIDSLRSDLREKGIPYTTVRKENNYGLSITFRDSKSA</sequence>
<evidence type="ECO:0000313" key="2">
    <source>
        <dbReference type="Proteomes" id="UP000255534"/>
    </source>
</evidence>
<evidence type="ECO:0000313" key="1">
    <source>
        <dbReference type="EMBL" id="SUG74396.1"/>
    </source>
</evidence>
<reference evidence="1 2" key="1">
    <citation type="submission" date="2018-06" db="EMBL/GenBank/DDBJ databases">
        <authorList>
            <consortium name="Pathogen Informatics"/>
            <person name="Doyle S."/>
        </authorList>
    </citation>
    <scope>NUCLEOTIDE SEQUENCE [LARGE SCALE GENOMIC DNA]</scope>
    <source>
        <strain evidence="1 2">NCTC5798</strain>
    </source>
</reference>